<evidence type="ECO:0000256" key="1">
    <source>
        <dbReference type="SAM" id="Phobius"/>
    </source>
</evidence>
<feature type="transmembrane region" description="Helical" evidence="1">
    <location>
        <begin position="37"/>
        <end position="58"/>
    </location>
</feature>
<dbReference type="InterPro" id="IPR052712">
    <property type="entry name" value="Acid_resist_chaperone_HdeD"/>
</dbReference>
<dbReference type="Pfam" id="PF03729">
    <property type="entry name" value="DUF308"/>
    <property type="match status" value="2"/>
</dbReference>
<keyword evidence="1" id="KW-0812">Transmembrane</keyword>
<evidence type="ECO:0000313" key="2">
    <source>
        <dbReference type="EMBL" id="MBE5920045.1"/>
    </source>
</evidence>
<dbReference type="EMBL" id="SVER01000023">
    <property type="protein sequence ID" value="MBE5920045.1"/>
    <property type="molecule type" value="Genomic_DNA"/>
</dbReference>
<accession>A0A927U8M5</accession>
<keyword evidence="1" id="KW-0472">Membrane</keyword>
<dbReference type="Proteomes" id="UP000766246">
    <property type="component" value="Unassembled WGS sequence"/>
</dbReference>
<evidence type="ECO:0008006" key="4">
    <source>
        <dbReference type="Google" id="ProtNLM"/>
    </source>
</evidence>
<feature type="transmembrane region" description="Helical" evidence="1">
    <location>
        <begin position="122"/>
        <end position="144"/>
    </location>
</feature>
<feature type="transmembrane region" description="Helical" evidence="1">
    <location>
        <begin position="88"/>
        <end position="110"/>
    </location>
</feature>
<name>A0A927U8M5_9FIRM</name>
<proteinExistence type="predicted"/>
<sequence>MKDKIKEFRLNITIPAVFTMVIGILLLVFPVESLATISKVIAAIIILSGIFVVVNQLIEHGVDNALGIAVGMMILIVGIWLFNDSGKIISIIPIAIGVILVIHGVQDLGMAVEAARAKASNFWISFVLAAVNIVFGIICIGAAFQVVSLATRIIGIMLIWDGITDFGIVHSVRKATGSVVDGTITREEDI</sequence>
<evidence type="ECO:0000313" key="3">
    <source>
        <dbReference type="Proteomes" id="UP000766246"/>
    </source>
</evidence>
<comment type="caution">
    <text evidence="2">The sequence shown here is derived from an EMBL/GenBank/DDBJ whole genome shotgun (WGS) entry which is preliminary data.</text>
</comment>
<gene>
    <name evidence="2" type="ORF">E7272_09400</name>
</gene>
<feature type="transmembrane region" description="Helical" evidence="1">
    <location>
        <begin position="65"/>
        <end position="82"/>
    </location>
</feature>
<keyword evidence="1" id="KW-1133">Transmembrane helix</keyword>
<dbReference type="GO" id="GO:0005886">
    <property type="term" value="C:plasma membrane"/>
    <property type="evidence" value="ECO:0007669"/>
    <property type="project" value="TreeGrafter"/>
</dbReference>
<dbReference type="InterPro" id="IPR005325">
    <property type="entry name" value="DUF308_memb"/>
</dbReference>
<dbReference type="PANTHER" id="PTHR34989:SF1">
    <property type="entry name" value="PROTEIN HDED"/>
    <property type="match status" value="1"/>
</dbReference>
<organism evidence="2 3">
    <name type="scientific">Pseudobutyrivibrio ruminis</name>
    <dbReference type="NCBI Taxonomy" id="46206"/>
    <lineage>
        <taxon>Bacteria</taxon>
        <taxon>Bacillati</taxon>
        <taxon>Bacillota</taxon>
        <taxon>Clostridia</taxon>
        <taxon>Lachnospirales</taxon>
        <taxon>Lachnospiraceae</taxon>
        <taxon>Pseudobutyrivibrio</taxon>
    </lineage>
</organism>
<protein>
    <recommendedName>
        <fullName evidence="4">DUF308 domain-containing protein</fullName>
    </recommendedName>
</protein>
<reference evidence="2" key="1">
    <citation type="submission" date="2019-04" db="EMBL/GenBank/DDBJ databases">
        <title>Evolution of Biomass-Degrading Anaerobic Consortia Revealed by Metagenomics.</title>
        <authorList>
            <person name="Peng X."/>
        </authorList>
    </citation>
    <scope>NUCLEOTIDE SEQUENCE</scope>
    <source>
        <strain evidence="2">SIG311</strain>
    </source>
</reference>
<dbReference type="AlphaFoldDB" id="A0A927U8M5"/>
<feature type="transmembrane region" description="Helical" evidence="1">
    <location>
        <begin position="12"/>
        <end position="31"/>
    </location>
</feature>
<dbReference type="PANTHER" id="PTHR34989">
    <property type="entry name" value="PROTEIN HDED"/>
    <property type="match status" value="1"/>
</dbReference>